<name>A0A8J5J5Z0_HOMAM</name>
<dbReference type="PIRSF" id="PIRSF005700">
    <property type="entry name" value="PepC"/>
    <property type="match status" value="1"/>
</dbReference>
<evidence type="ECO:0000313" key="10">
    <source>
        <dbReference type="EMBL" id="KAG7153300.1"/>
    </source>
</evidence>
<organism evidence="10 11">
    <name type="scientific">Homarus americanus</name>
    <name type="common">American lobster</name>
    <dbReference type="NCBI Taxonomy" id="6706"/>
    <lineage>
        <taxon>Eukaryota</taxon>
        <taxon>Metazoa</taxon>
        <taxon>Ecdysozoa</taxon>
        <taxon>Arthropoda</taxon>
        <taxon>Crustacea</taxon>
        <taxon>Multicrustacea</taxon>
        <taxon>Malacostraca</taxon>
        <taxon>Eumalacostraca</taxon>
        <taxon>Eucarida</taxon>
        <taxon>Decapoda</taxon>
        <taxon>Pleocyemata</taxon>
        <taxon>Astacidea</taxon>
        <taxon>Nephropoidea</taxon>
        <taxon>Nephropidae</taxon>
        <taxon>Homarus</taxon>
    </lineage>
</organism>
<comment type="caution">
    <text evidence="10">The sequence shown here is derived from an EMBL/GenBank/DDBJ whole genome shotgun (WGS) entry which is preliminary data.</text>
</comment>
<dbReference type="EC" id="3.4.22.40" evidence="3"/>
<keyword evidence="11" id="KW-1185">Reference proteome</keyword>
<accession>A0A8J5J5Z0</accession>
<keyword evidence="6" id="KW-0645">Protease</keyword>
<dbReference type="OrthoDB" id="2666448at2759"/>
<evidence type="ECO:0000256" key="8">
    <source>
        <dbReference type="ARBA" id="ARBA00022807"/>
    </source>
</evidence>
<dbReference type="PANTHER" id="PTHR10363:SF2">
    <property type="entry name" value="BLEOMYCIN HYDROLASE"/>
    <property type="match status" value="1"/>
</dbReference>
<dbReference type="GO" id="GO:0006508">
    <property type="term" value="P:proteolysis"/>
    <property type="evidence" value="ECO:0007669"/>
    <property type="project" value="UniProtKB-KW"/>
</dbReference>
<keyword evidence="9" id="KW-0175">Coiled coil</keyword>
<evidence type="ECO:0000256" key="5">
    <source>
        <dbReference type="ARBA" id="ARBA00022490"/>
    </source>
</evidence>
<dbReference type="AlphaFoldDB" id="A0A8J5J5Z0"/>
<comment type="catalytic activity">
    <reaction evidence="1">
        <text>Inactivates bleomycin B2 (a cytotoxic glycometallopeptide) by hydrolysis of a carboxyamide bond of beta-aminoalanine, but also shows general aminopeptidase activity. The specificity varies somewhat with source, but amino acid arylamides of Met, Leu and Ala are preferred.</text>
        <dbReference type="EC" id="3.4.22.40"/>
    </reaction>
</comment>
<dbReference type="GO" id="GO:0043418">
    <property type="term" value="P:homocysteine catabolic process"/>
    <property type="evidence" value="ECO:0007669"/>
    <property type="project" value="TreeGrafter"/>
</dbReference>
<proteinExistence type="predicted"/>
<feature type="coiled-coil region" evidence="9">
    <location>
        <begin position="188"/>
        <end position="215"/>
    </location>
</feature>
<reference evidence="10" key="1">
    <citation type="journal article" date="2021" name="Sci. Adv.">
        <title>The American lobster genome reveals insights on longevity, neural, and immune adaptations.</title>
        <authorList>
            <person name="Polinski J.M."/>
            <person name="Zimin A.V."/>
            <person name="Clark K.F."/>
            <person name="Kohn A.B."/>
            <person name="Sadowski N."/>
            <person name="Timp W."/>
            <person name="Ptitsyn A."/>
            <person name="Khanna P."/>
            <person name="Romanova D.Y."/>
            <person name="Williams P."/>
            <person name="Greenwood S.J."/>
            <person name="Moroz L.L."/>
            <person name="Walt D.R."/>
            <person name="Bodnar A.G."/>
        </authorList>
    </citation>
    <scope>NUCLEOTIDE SEQUENCE</scope>
    <source>
        <strain evidence="10">GMGI-L3</strain>
    </source>
</reference>
<dbReference type="FunFam" id="3.90.70.10:FF:000021">
    <property type="entry name" value="Bleomycin hydrolase"/>
    <property type="match status" value="1"/>
</dbReference>
<evidence type="ECO:0000256" key="6">
    <source>
        <dbReference type="ARBA" id="ARBA00022670"/>
    </source>
</evidence>
<dbReference type="InterPro" id="IPR004134">
    <property type="entry name" value="Peptidase_C1B"/>
</dbReference>
<dbReference type="GO" id="GO:0004197">
    <property type="term" value="F:cysteine-type endopeptidase activity"/>
    <property type="evidence" value="ECO:0007669"/>
    <property type="project" value="UniProtKB-EC"/>
</dbReference>
<dbReference type="PANTHER" id="PTHR10363">
    <property type="entry name" value="BLEOMYCIN HYDROLASE"/>
    <property type="match status" value="1"/>
</dbReference>
<evidence type="ECO:0000256" key="7">
    <source>
        <dbReference type="ARBA" id="ARBA00022801"/>
    </source>
</evidence>
<comment type="subcellular location">
    <subcellularLocation>
        <location evidence="2">Cytoplasm</location>
    </subcellularLocation>
</comment>
<dbReference type="PROSITE" id="PS00139">
    <property type="entry name" value="THIOL_PROTEASE_CYS"/>
    <property type="match status" value="1"/>
</dbReference>
<dbReference type="CDD" id="cd00585">
    <property type="entry name" value="Peptidase_C1B"/>
    <property type="match status" value="1"/>
</dbReference>
<evidence type="ECO:0000256" key="9">
    <source>
        <dbReference type="SAM" id="Coils"/>
    </source>
</evidence>
<gene>
    <name evidence="10" type="primary">Blmh-L</name>
    <name evidence="10" type="ORF">Hamer_G010595</name>
</gene>
<protein>
    <recommendedName>
        <fullName evidence="4">Bleomycin hydrolase</fullName>
        <ecNumber evidence="3">3.4.22.40</ecNumber>
    </recommendedName>
</protein>
<evidence type="ECO:0000256" key="1">
    <source>
        <dbReference type="ARBA" id="ARBA00000423"/>
    </source>
</evidence>
<evidence type="ECO:0000256" key="4">
    <source>
        <dbReference type="ARBA" id="ARBA00022227"/>
    </source>
</evidence>
<keyword evidence="7 10" id="KW-0378">Hydrolase</keyword>
<evidence type="ECO:0000256" key="2">
    <source>
        <dbReference type="ARBA" id="ARBA00004496"/>
    </source>
</evidence>
<sequence length="479" mass="55053">MEKWLSPEETGFDTSLFKMTVALTPKLVEQYREQVESESNSLLAMNACFKTDPLEMCVRRSKVIATNHIFTHKVESEGRPITNQKSSGRCWIFACLNVMRLPFVKQFNLEEFEFSQSHLFFWDKIERCNYFLNKMVDCAKRGEEVEGRLVSFLLHDPTSDGGQWDMIVNLITRYGVMPKKCFPESFSAENSMRMNRILQSKLREYTRELRTVINKGGDDATITETLVRQMSEIYRIVSICLGIPPQTFTWEYYDKSKAYHKIGPLTPLEFYTVYVKPVYNVEDKVCLVTDPRPNNAYGLAYTVDCLGNMVGGRRTIYNNQPVETLMNLSSESIKSGEAVWFGCEVGKRFAGKLGIQDIDIHDYKAAFGVEVNIGLEKADRLIYGESLMTHAMIFTAVTLDENGTAEKWRVENSWGEDRGEKGYLIMTSEWFREFVFEIVVDKKHVPDEVLAVFSQEPVILPAWDPMGALARQVTPQFHL</sequence>
<dbReference type="Pfam" id="PF03051">
    <property type="entry name" value="Peptidase_C1_2"/>
    <property type="match status" value="1"/>
</dbReference>
<dbReference type="InterPro" id="IPR000169">
    <property type="entry name" value="Pept_cys_AS"/>
</dbReference>
<dbReference type="Proteomes" id="UP000747542">
    <property type="component" value="Unassembled WGS sequence"/>
</dbReference>
<dbReference type="GO" id="GO:0009636">
    <property type="term" value="P:response to toxic substance"/>
    <property type="evidence" value="ECO:0007669"/>
    <property type="project" value="TreeGrafter"/>
</dbReference>
<dbReference type="EMBL" id="JAHLQT010047199">
    <property type="protein sequence ID" value="KAG7153300.1"/>
    <property type="molecule type" value="Genomic_DNA"/>
</dbReference>
<dbReference type="GO" id="GO:0070005">
    <property type="term" value="F:cysteine-type aminopeptidase activity"/>
    <property type="evidence" value="ECO:0007669"/>
    <property type="project" value="InterPro"/>
</dbReference>
<keyword evidence="8" id="KW-0788">Thiol protease</keyword>
<keyword evidence="5" id="KW-0963">Cytoplasm</keyword>
<dbReference type="GO" id="GO:0005737">
    <property type="term" value="C:cytoplasm"/>
    <property type="evidence" value="ECO:0007669"/>
    <property type="project" value="UniProtKB-SubCell"/>
</dbReference>
<evidence type="ECO:0000256" key="3">
    <source>
        <dbReference type="ARBA" id="ARBA00012465"/>
    </source>
</evidence>
<feature type="non-terminal residue" evidence="10">
    <location>
        <position position="1"/>
    </location>
</feature>
<evidence type="ECO:0000313" key="11">
    <source>
        <dbReference type="Proteomes" id="UP000747542"/>
    </source>
</evidence>